<gene>
    <name evidence="1" type="ORF">PQO03_07395</name>
</gene>
<protein>
    <submittedName>
        <fullName evidence="1">MoaD/ThiS family protein</fullName>
    </submittedName>
</protein>
<evidence type="ECO:0000313" key="2">
    <source>
        <dbReference type="Proteomes" id="UP001214250"/>
    </source>
</evidence>
<accession>A0ABY7VPB9</accession>
<organism evidence="1 2">
    <name type="scientific">Lentisphaera profundi</name>
    <dbReference type="NCBI Taxonomy" id="1658616"/>
    <lineage>
        <taxon>Bacteria</taxon>
        <taxon>Pseudomonadati</taxon>
        <taxon>Lentisphaerota</taxon>
        <taxon>Lentisphaeria</taxon>
        <taxon>Lentisphaerales</taxon>
        <taxon>Lentisphaeraceae</taxon>
        <taxon>Lentisphaera</taxon>
    </lineage>
</organism>
<dbReference type="InterPro" id="IPR003749">
    <property type="entry name" value="ThiS/MoaD-like"/>
</dbReference>
<proteinExistence type="predicted"/>
<dbReference type="InterPro" id="IPR012675">
    <property type="entry name" value="Beta-grasp_dom_sf"/>
</dbReference>
<dbReference type="Proteomes" id="UP001214250">
    <property type="component" value="Chromosome 1"/>
</dbReference>
<dbReference type="Pfam" id="PF02597">
    <property type="entry name" value="ThiS"/>
    <property type="match status" value="1"/>
</dbReference>
<dbReference type="Gene3D" id="3.10.20.30">
    <property type="match status" value="1"/>
</dbReference>
<name>A0ABY7VPB9_9BACT</name>
<reference evidence="1 2" key="1">
    <citation type="submission" date="2023-02" db="EMBL/GenBank/DDBJ databases">
        <title>Genome sequence of Lentisphaera profundi SAORIC-696.</title>
        <authorList>
            <person name="Kim e."/>
            <person name="Cho J.-C."/>
            <person name="Choi A."/>
            <person name="Kang I."/>
        </authorList>
    </citation>
    <scope>NUCLEOTIDE SEQUENCE [LARGE SCALE GENOMIC DNA]</scope>
    <source>
        <strain evidence="1 2">SAORIC-696</strain>
    </source>
</reference>
<evidence type="ECO:0000313" key="1">
    <source>
        <dbReference type="EMBL" id="WDE95542.1"/>
    </source>
</evidence>
<sequence>MLNKVKLWGQLKHLAGEEYLEVADASTVNDLIFKLAKQKSEISEMLIVDNKPNPSILVFINDNQHLWETERSLTETDSITLMSPIAGG</sequence>
<dbReference type="InterPro" id="IPR016155">
    <property type="entry name" value="Mopterin_synth/thiamin_S_b"/>
</dbReference>
<dbReference type="EMBL" id="CP117811">
    <property type="protein sequence ID" value="WDE95542.1"/>
    <property type="molecule type" value="Genomic_DNA"/>
</dbReference>
<dbReference type="CDD" id="cd17040">
    <property type="entry name" value="Ubl_MoaD_like"/>
    <property type="match status" value="1"/>
</dbReference>
<dbReference type="SUPFAM" id="SSF54285">
    <property type="entry name" value="MoaD/ThiS"/>
    <property type="match status" value="1"/>
</dbReference>
<dbReference type="RefSeq" id="WP_274149185.1">
    <property type="nucleotide sequence ID" value="NZ_CP117811.1"/>
</dbReference>
<keyword evidence="2" id="KW-1185">Reference proteome</keyword>